<evidence type="ECO:0000313" key="2">
    <source>
        <dbReference type="Proteomes" id="UP001459277"/>
    </source>
</evidence>
<proteinExistence type="predicted"/>
<reference evidence="1 2" key="1">
    <citation type="submission" date="2024-01" db="EMBL/GenBank/DDBJ databases">
        <title>A telomere-to-telomere, gap-free genome of sweet tea (Lithocarpus litseifolius).</title>
        <authorList>
            <person name="Zhou J."/>
        </authorList>
    </citation>
    <scope>NUCLEOTIDE SEQUENCE [LARGE SCALE GENOMIC DNA]</scope>
    <source>
        <strain evidence="1">Zhou-2022a</strain>
        <tissue evidence="1">Leaf</tissue>
    </source>
</reference>
<dbReference type="EMBL" id="JAZDWU010000008">
    <property type="protein sequence ID" value="KAK9993124.1"/>
    <property type="molecule type" value="Genomic_DNA"/>
</dbReference>
<gene>
    <name evidence="1" type="ORF">SO802_022827</name>
</gene>
<dbReference type="Proteomes" id="UP001459277">
    <property type="component" value="Unassembled WGS sequence"/>
</dbReference>
<keyword evidence="2" id="KW-1185">Reference proteome</keyword>
<dbReference type="AlphaFoldDB" id="A0AAW2C854"/>
<protein>
    <submittedName>
        <fullName evidence="1">Uncharacterized protein</fullName>
    </submittedName>
</protein>
<organism evidence="1 2">
    <name type="scientific">Lithocarpus litseifolius</name>
    <dbReference type="NCBI Taxonomy" id="425828"/>
    <lineage>
        <taxon>Eukaryota</taxon>
        <taxon>Viridiplantae</taxon>
        <taxon>Streptophyta</taxon>
        <taxon>Embryophyta</taxon>
        <taxon>Tracheophyta</taxon>
        <taxon>Spermatophyta</taxon>
        <taxon>Magnoliopsida</taxon>
        <taxon>eudicotyledons</taxon>
        <taxon>Gunneridae</taxon>
        <taxon>Pentapetalae</taxon>
        <taxon>rosids</taxon>
        <taxon>fabids</taxon>
        <taxon>Fagales</taxon>
        <taxon>Fagaceae</taxon>
        <taxon>Lithocarpus</taxon>
    </lineage>
</organism>
<evidence type="ECO:0000313" key="1">
    <source>
        <dbReference type="EMBL" id="KAK9993124.1"/>
    </source>
</evidence>
<comment type="caution">
    <text evidence="1">The sequence shown here is derived from an EMBL/GenBank/DDBJ whole genome shotgun (WGS) entry which is preliminary data.</text>
</comment>
<name>A0AAW2C854_9ROSI</name>
<accession>A0AAW2C854</accession>
<sequence>MQKVEMVNSLCQRYAAAATQWLVSSSVDFPKQQQMNCLLVLLGIQQVVKGEGNISGYAHTHPTTNGSKWSREERFRSNANGFWSTNKQQQSNGINRGCGDIGVHDSRMSPNDLRLKLINKRKMKRIPRVFKERRKMDQSQKLSKTIQPVEDSHTVTSLLQSLALGKYNILFRAEEVDRGHDCIEADG</sequence>